<gene>
    <name evidence="4" type="ORF">DP114_12840</name>
</gene>
<evidence type="ECO:0000256" key="1">
    <source>
        <dbReference type="ARBA" id="ARBA00022729"/>
    </source>
</evidence>
<evidence type="ECO:0000313" key="4">
    <source>
        <dbReference type="EMBL" id="QDL08660.1"/>
    </source>
</evidence>
<dbReference type="InterPro" id="IPR050811">
    <property type="entry name" value="Phosphate_ABC_transporter"/>
</dbReference>
<dbReference type="PANTHER" id="PTHR30570">
    <property type="entry name" value="PERIPLASMIC PHOSPHATE BINDING COMPONENT OF PHOSPHATE ABC TRANSPORTER"/>
    <property type="match status" value="1"/>
</dbReference>
<feature type="domain" description="PBP" evidence="3">
    <location>
        <begin position="148"/>
        <end position="366"/>
    </location>
</feature>
<keyword evidence="1" id="KW-0732">Signal</keyword>
<keyword evidence="5" id="KW-1185">Reference proteome</keyword>
<dbReference type="Gene3D" id="3.40.190.10">
    <property type="entry name" value="Periplasmic binding protein-like II"/>
    <property type="match status" value="2"/>
</dbReference>
<reference evidence="4 5" key="1">
    <citation type="submission" date="2018-06" db="EMBL/GenBank/DDBJ databases">
        <title>Comparative genomics of Brasilonema spp. strains.</title>
        <authorList>
            <person name="Alvarenga D.O."/>
            <person name="Fiore M.F."/>
            <person name="Varani A.M."/>
        </authorList>
    </citation>
    <scope>NUCLEOTIDE SEQUENCE [LARGE SCALE GENOMIC DNA]</scope>
    <source>
        <strain evidence="4 5">CENA114</strain>
    </source>
</reference>
<dbReference type="RefSeq" id="WP_171976251.1">
    <property type="nucleotide sequence ID" value="NZ_CAWOXK010000001.1"/>
</dbReference>
<accession>A0A856MEE9</accession>
<sequence>MNTDESNNKGNIICGRCAYDANPRGATHCQKCGTPLVIASVPNSDPSPASDSTLLVGGISVVATVLFFAIGGYFFWQQVRVASTPSNLNNSADNISSDIRLYNSMKEVPKVPEGTFNYGGAVVFAPLRNSLHKAINQVYPKFGLRFTEPKYNNPGQNTGITMLLDGELSFAQSSKPLEDTHYSKAKERGFSLQQVAIGIDGFLLFTHPDVSIPGLAVEQVKDIFKGKITNWNQVGGPDLAITAFAFNPKFGSSLNILLGPELDQLSPKVQFMRDYTDGVRKVSSIRGALGIGSTGAILGQKSIRPLAIAHGNSKSYVPPFTDDGKQVNATALRDGTYPLTRRLFIVIRRDGTIDEAAGVAYTNLLLSQEGQQYIEKAGFVPIRN</sequence>
<dbReference type="Pfam" id="PF12849">
    <property type="entry name" value="PBP_like_2"/>
    <property type="match status" value="1"/>
</dbReference>
<evidence type="ECO:0000256" key="2">
    <source>
        <dbReference type="SAM" id="Phobius"/>
    </source>
</evidence>
<dbReference type="EMBL" id="CP030118">
    <property type="protein sequence ID" value="QDL08660.1"/>
    <property type="molecule type" value="Genomic_DNA"/>
</dbReference>
<feature type="transmembrane region" description="Helical" evidence="2">
    <location>
        <begin position="54"/>
        <end position="76"/>
    </location>
</feature>
<organism evidence="4 5">
    <name type="scientific">Brasilonema sennae CENA114</name>
    <dbReference type="NCBI Taxonomy" id="415709"/>
    <lineage>
        <taxon>Bacteria</taxon>
        <taxon>Bacillati</taxon>
        <taxon>Cyanobacteriota</taxon>
        <taxon>Cyanophyceae</taxon>
        <taxon>Nostocales</taxon>
        <taxon>Scytonemataceae</taxon>
        <taxon>Brasilonema</taxon>
        <taxon>Bromeliae group (in: Brasilonema)</taxon>
    </lineage>
</organism>
<protein>
    <recommendedName>
        <fullName evidence="3">PBP domain-containing protein</fullName>
    </recommendedName>
</protein>
<dbReference type="PANTHER" id="PTHR30570:SF1">
    <property type="entry name" value="PHOSPHATE-BINDING PROTEIN PSTS"/>
    <property type="match status" value="1"/>
</dbReference>
<evidence type="ECO:0000259" key="3">
    <source>
        <dbReference type="Pfam" id="PF12849"/>
    </source>
</evidence>
<keyword evidence="2" id="KW-1133">Transmembrane helix</keyword>
<keyword evidence="2" id="KW-0472">Membrane</keyword>
<dbReference type="Proteomes" id="UP000503129">
    <property type="component" value="Chromosome"/>
</dbReference>
<evidence type="ECO:0000313" key="5">
    <source>
        <dbReference type="Proteomes" id="UP000503129"/>
    </source>
</evidence>
<keyword evidence="2" id="KW-0812">Transmembrane</keyword>
<dbReference type="KEGG" id="bsen:DP114_12840"/>
<name>A0A856MEE9_9CYAN</name>
<dbReference type="AlphaFoldDB" id="A0A856MEE9"/>
<dbReference type="SUPFAM" id="SSF53850">
    <property type="entry name" value="Periplasmic binding protein-like II"/>
    <property type="match status" value="1"/>
</dbReference>
<proteinExistence type="predicted"/>
<dbReference type="InterPro" id="IPR024370">
    <property type="entry name" value="PBP_domain"/>
</dbReference>